<evidence type="ECO:0000256" key="1">
    <source>
        <dbReference type="SAM" id="MobiDB-lite"/>
    </source>
</evidence>
<dbReference type="EMBL" id="JBIAHM010000021">
    <property type="protein sequence ID" value="MFE9605815.1"/>
    <property type="molecule type" value="Genomic_DNA"/>
</dbReference>
<gene>
    <name evidence="3" type="ORF">ACFYNQ_45685</name>
</gene>
<evidence type="ECO:0000313" key="3">
    <source>
        <dbReference type="EMBL" id="MFE9605815.1"/>
    </source>
</evidence>
<feature type="domain" description="DUF397" evidence="2">
    <location>
        <begin position="26"/>
        <end position="80"/>
    </location>
</feature>
<name>A0ABW6MI65_9ACTN</name>
<dbReference type="RefSeq" id="WP_388114554.1">
    <property type="nucleotide sequence ID" value="NZ_JBIAHM010000021.1"/>
</dbReference>
<evidence type="ECO:0000259" key="2">
    <source>
        <dbReference type="Pfam" id="PF04149"/>
    </source>
</evidence>
<feature type="region of interest" description="Disordered" evidence="1">
    <location>
        <begin position="1"/>
        <end position="39"/>
    </location>
</feature>
<protein>
    <submittedName>
        <fullName evidence="3">DUF397 domain-containing protein</fullName>
    </submittedName>
</protein>
<dbReference type="Pfam" id="PF04149">
    <property type="entry name" value="DUF397"/>
    <property type="match status" value="1"/>
</dbReference>
<organism evidence="3 4">
    <name type="scientific">Streptomyces hokutonensis</name>
    <dbReference type="NCBI Taxonomy" id="1306990"/>
    <lineage>
        <taxon>Bacteria</taxon>
        <taxon>Bacillati</taxon>
        <taxon>Actinomycetota</taxon>
        <taxon>Actinomycetes</taxon>
        <taxon>Kitasatosporales</taxon>
        <taxon>Streptomycetaceae</taxon>
        <taxon>Streptomyces</taxon>
    </lineage>
</organism>
<keyword evidence="4" id="KW-1185">Reference proteome</keyword>
<evidence type="ECO:0000313" key="4">
    <source>
        <dbReference type="Proteomes" id="UP001601303"/>
    </source>
</evidence>
<comment type="caution">
    <text evidence="3">The sequence shown here is derived from an EMBL/GenBank/DDBJ whole genome shotgun (WGS) entry which is preliminary data.</text>
</comment>
<reference evidence="3 4" key="1">
    <citation type="submission" date="2024-10" db="EMBL/GenBank/DDBJ databases">
        <title>The Natural Products Discovery Center: Release of the First 8490 Sequenced Strains for Exploring Actinobacteria Biosynthetic Diversity.</title>
        <authorList>
            <person name="Kalkreuter E."/>
            <person name="Kautsar S.A."/>
            <person name="Yang D."/>
            <person name="Bader C.D."/>
            <person name="Teijaro C.N."/>
            <person name="Fluegel L."/>
            <person name="Davis C.M."/>
            <person name="Simpson J.R."/>
            <person name="Lauterbach L."/>
            <person name="Steele A.D."/>
            <person name="Gui C."/>
            <person name="Meng S."/>
            <person name="Li G."/>
            <person name="Viehrig K."/>
            <person name="Ye F."/>
            <person name="Su P."/>
            <person name="Kiefer A.F."/>
            <person name="Nichols A."/>
            <person name="Cepeda A.J."/>
            <person name="Yan W."/>
            <person name="Fan B."/>
            <person name="Jiang Y."/>
            <person name="Adhikari A."/>
            <person name="Zheng C.-J."/>
            <person name="Schuster L."/>
            <person name="Cowan T.M."/>
            <person name="Smanski M.J."/>
            <person name="Chevrette M.G."/>
            <person name="De Carvalho L.P.S."/>
            <person name="Shen B."/>
        </authorList>
    </citation>
    <scope>NUCLEOTIDE SEQUENCE [LARGE SCALE GENOMIC DNA]</scope>
    <source>
        <strain evidence="3 4">NPDC006488</strain>
    </source>
</reference>
<dbReference type="Proteomes" id="UP001601303">
    <property type="component" value="Unassembled WGS sequence"/>
</dbReference>
<sequence length="89" mass="9191">MLEATEGDPRTGHGLPGAADGVPLPAGWRTPRHSTGGEGNCLELAAAATGPHIHLRESDDPHHIATLPPHTLAALLHTVKSLPPLPSPK</sequence>
<accession>A0ABW6MI65</accession>
<dbReference type="InterPro" id="IPR007278">
    <property type="entry name" value="DUF397"/>
</dbReference>
<proteinExistence type="predicted"/>